<dbReference type="GO" id="GO:0006355">
    <property type="term" value="P:regulation of DNA-templated transcription"/>
    <property type="evidence" value="ECO:0007669"/>
    <property type="project" value="InterPro"/>
</dbReference>
<dbReference type="Pfam" id="PF13426">
    <property type="entry name" value="PAS_9"/>
    <property type="match status" value="2"/>
</dbReference>
<dbReference type="STRING" id="1925591.BI308_07255"/>
<keyword evidence="5 14" id="KW-0597">Phosphoprotein</keyword>
<dbReference type="Pfam" id="PF00072">
    <property type="entry name" value="Response_reg"/>
    <property type="match status" value="2"/>
</dbReference>
<dbReference type="InterPro" id="IPR003661">
    <property type="entry name" value="HisK_dim/P_dom"/>
</dbReference>
<keyword evidence="7" id="KW-0547">Nucleotide-binding</keyword>
<dbReference type="Pfam" id="PF00989">
    <property type="entry name" value="PAS"/>
    <property type="match status" value="1"/>
</dbReference>
<evidence type="ECO:0000256" key="14">
    <source>
        <dbReference type="PROSITE-ProRule" id="PRU00169"/>
    </source>
</evidence>
<keyword evidence="10" id="KW-0902">Two-component regulatory system</keyword>
<dbReference type="PRINTS" id="PR00344">
    <property type="entry name" value="BCTRLSENSOR"/>
</dbReference>
<dbReference type="FunFam" id="1.10.287.130:FF:000038">
    <property type="entry name" value="Sensory transduction histidine kinase"/>
    <property type="match status" value="1"/>
</dbReference>
<proteinExistence type="inferred from homology"/>
<evidence type="ECO:0000256" key="6">
    <source>
        <dbReference type="ARBA" id="ARBA00022679"/>
    </source>
</evidence>
<dbReference type="InterPro" id="IPR001789">
    <property type="entry name" value="Sig_transdc_resp-reg_receiver"/>
</dbReference>
<accession>A0A1L9QU48</accession>
<dbReference type="SUPFAM" id="SSF52172">
    <property type="entry name" value="CheY-like"/>
    <property type="match status" value="2"/>
</dbReference>
<dbReference type="EMBL" id="MLAW01000009">
    <property type="protein sequence ID" value="OJJ26193.1"/>
    <property type="molecule type" value="Genomic_DNA"/>
</dbReference>
<dbReference type="PROSITE" id="PS50110">
    <property type="entry name" value="RESPONSE_REGULATORY"/>
    <property type="match status" value="2"/>
</dbReference>
<evidence type="ECO:0000256" key="15">
    <source>
        <dbReference type="SAM" id="Coils"/>
    </source>
</evidence>
<dbReference type="InterPro" id="IPR004358">
    <property type="entry name" value="Sig_transdc_His_kin-like_C"/>
</dbReference>
<feature type="domain" description="Histidine kinase" evidence="16">
    <location>
        <begin position="699"/>
        <end position="922"/>
    </location>
</feature>
<dbReference type="Gene3D" id="3.30.565.10">
    <property type="entry name" value="Histidine kinase-like ATPase, C-terminal domain"/>
    <property type="match status" value="1"/>
</dbReference>
<comment type="caution">
    <text evidence="20">The sequence shown here is derived from an EMBL/GenBank/DDBJ whole genome shotgun (WGS) entry which is preliminary data.</text>
</comment>
<feature type="modified residue" description="4-aspartylphosphate" evidence="14">
    <location>
        <position position="997"/>
    </location>
</feature>
<evidence type="ECO:0000256" key="2">
    <source>
        <dbReference type="ARBA" id="ARBA00004370"/>
    </source>
</evidence>
<dbReference type="SMART" id="SM00387">
    <property type="entry name" value="HATPase_c"/>
    <property type="match status" value="1"/>
</dbReference>
<evidence type="ECO:0000256" key="10">
    <source>
        <dbReference type="ARBA" id="ARBA00023012"/>
    </source>
</evidence>
<dbReference type="SUPFAM" id="SSF55874">
    <property type="entry name" value="ATPase domain of HSP90 chaperone/DNA topoisomerase II/histidine kinase"/>
    <property type="match status" value="1"/>
</dbReference>
<dbReference type="Pfam" id="PF00512">
    <property type="entry name" value="HisKA"/>
    <property type="match status" value="1"/>
</dbReference>
<dbReference type="Gene3D" id="3.40.50.2300">
    <property type="match status" value="2"/>
</dbReference>
<evidence type="ECO:0000259" key="19">
    <source>
        <dbReference type="PROSITE" id="PS50113"/>
    </source>
</evidence>
<sequence>MLHPLPSSPTRLIIAHPQPESLAWLSTFLLEQGYHLEWATAPSQVIPLLDAVDPSLIFVEVSIPSFLALELCESLHTDPSYKNIPIFALNSSGTSVDRIAFFEAGVKDYLVCPLSLIELRVKVESYIQYNKKDKEHLALWRSLQKKDYIIEQLEASWVLSEERFHKIFFSSPSLLFLMSYDRGTILEINEHFMAYTGYDRAEVIGEKISNLKSFLFSEDWDSLVQRLEQQQELSNIEIIFNNKDNQQRIGLISVQIIKLGGQKYLLFNINDITELTHSKQLLQNSENQLLAMFREMDEAIMVFNYEGECIKIAPTRSPISLYHQKQKLPQKTEYLIPSQIAEFKKYWTRYVIDRRTTIESLEYCWPIEGQEHWFMSTISPLNQDTAIWVSREITHRKETERKLGLLERAIAASTNGITISDSTKPGNPIIYVNSGFEKLTGYTKAEILGRTCTILQGDDRDQSGLTILRKALKEKKACRITLKNHRKDGTVFWNDLSLSPIFNEQQELIYYIGVQTDVTELQLAKDTLNQQYHLLEQEIEERKRIESALRKSETKYRQLVDSANSIILQVDCKGNVVFFNEFAQRFFGYTEAEIIGQNVKGTIVPNQDIEGNTLHSIIDHILENTDQYVTYENENQLKNGDRVWIEWTNRLLYNESGDITGLLSVGMDATARKQTQLALQSAKQAAEIANQTKSQFIARMSHELRTPLNAILGFTQILRRESLVSSEHQEYLQIINRSGEHLLDLINDILSLSKIEAGKIGLEESYFNLNRLFDEVQDILKLKADQKGILVSTTINPNVPDWVIADQRKLRQILINLLSNSVKFTHQGEVKLRVFPAPQNNQLPIQDYIWEIQDTGEGIDSQELPLLFEPFMQTSSGVKSGQGTGLGLTICKQLLQLMGGDIHISSQVGVGTLVRVRLPLRTVHPEEIPEQRVEKQAIALAPNQPIYRILVVDDHWENRRLLLKQLQLLGFELHEAEHGEQALDLWRSWSPDLIWMDLRMPVMDGYQATRLIRMQEQNTGRAAIPILALTASALEEDQILIEEAGCNELVYKPVTQAVLLDKMSHYLSIEYVYETSDDREMIAHPVDRTEALLNGTQLMKMPMDWLNQLHQAATQADEEFIQKLLQEIPEAESDLREAIADLLHHYRLDRILDATLEAIKGSAY</sequence>
<dbReference type="InterPro" id="IPR035965">
    <property type="entry name" value="PAS-like_dom_sf"/>
</dbReference>
<evidence type="ECO:0000259" key="18">
    <source>
        <dbReference type="PROSITE" id="PS50112"/>
    </source>
</evidence>
<dbReference type="InterPro" id="IPR011006">
    <property type="entry name" value="CheY-like_superfamily"/>
</dbReference>
<dbReference type="InterPro" id="IPR013767">
    <property type="entry name" value="PAS_fold"/>
</dbReference>
<dbReference type="GO" id="GO:0005886">
    <property type="term" value="C:plasma membrane"/>
    <property type="evidence" value="ECO:0007669"/>
    <property type="project" value="TreeGrafter"/>
</dbReference>
<dbReference type="GO" id="GO:0000155">
    <property type="term" value="F:phosphorelay sensor kinase activity"/>
    <property type="evidence" value="ECO:0007669"/>
    <property type="project" value="InterPro"/>
</dbReference>
<dbReference type="InterPro" id="IPR001610">
    <property type="entry name" value="PAC"/>
</dbReference>
<organism evidence="20 21">
    <name type="scientific">Roseofilum reptotaenium AO1-A</name>
    <dbReference type="NCBI Taxonomy" id="1925591"/>
    <lineage>
        <taxon>Bacteria</taxon>
        <taxon>Bacillati</taxon>
        <taxon>Cyanobacteriota</taxon>
        <taxon>Cyanophyceae</taxon>
        <taxon>Desertifilales</taxon>
        <taxon>Desertifilaceae</taxon>
        <taxon>Roseofilum</taxon>
    </lineage>
</organism>
<evidence type="ECO:0000256" key="1">
    <source>
        <dbReference type="ARBA" id="ARBA00000085"/>
    </source>
</evidence>
<evidence type="ECO:0000256" key="11">
    <source>
        <dbReference type="ARBA" id="ARBA00023136"/>
    </source>
</evidence>
<feature type="domain" description="PAS" evidence="18">
    <location>
        <begin position="552"/>
        <end position="598"/>
    </location>
</feature>
<dbReference type="CDD" id="cd00082">
    <property type="entry name" value="HisKA"/>
    <property type="match status" value="1"/>
</dbReference>
<evidence type="ECO:0000256" key="13">
    <source>
        <dbReference type="ARBA" id="ARBA00074306"/>
    </source>
</evidence>
<comment type="similarity">
    <text evidence="3">In the N-terminal section; belongs to the phytochrome family.</text>
</comment>
<keyword evidence="9" id="KW-0067">ATP-binding</keyword>
<reference evidence="20" key="1">
    <citation type="submission" date="2016-10" db="EMBL/GenBank/DDBJ databases">
        <title>CRISPR-Cas defence system in Roseofilum reptotaenium: evidence of a bacteriophage-cyanobacterium arms race in the coral black band disease.</title>
        <authorList>
            <person name="Buerger P."/>
            <person name="Wood-Charlson E.M."/>
            <person name="Weynberg K.D."/>
            <person name="Willis B."/>
            <person name="Van Oppen M.J."/>
        </authorList>
    </citation>
    <scope>NUCLEOTIDE SEQUENCE [LARGE SCALE GENOMIC DNA]</scope>
    <source>
        <strain evidence="20">AO1-A</strain>
    </source>
</reference>
<dbReference type="SUPFAM" id="SSF55785">
    <property type="entry name" value="PYP-like sensor domain (PAS domain)"/>
    <property type="match status" value="4"/>
</dbReference>
<dbReference type="SMART" id="SM00388">
    <property type="entry name" value="HisKA"/>
    <property type="match status" value="1"/>
</dbReference>
<feature type="domain" description="Response regulatory" evidence="17">
    <location>
        <begin position="948"/>
        <end position="1067"/>
    </location>
</feature>
<dbReference type="Gene3D" id="1.10.287.130">
    <property type="match status" value="1"/>
</dbReference>
<evidence type="ECO:0000256" key="7">
    <source>
        <dbReference type="ARBA" id="ARBA00022741"/>
    </source>
</evidence>
<dbReference type="InterPro" id="IPR003594">
    <property type="entry name" value="HATPase_dom"/>
</dbReference>
<dbReference type="PROSITE" id="PS50112">
    <property type="entry name" value="PAS"/>
    <property type="match status" value="3"/>
</dbReference>
<dbReference type="SMART" id="SM00448">
    <property type="entry name" value="REC"/>
    <property type="match status" value="2"/>
</dbReference>
<evidence type="ECO:0000256" key="12">
    <source>
        <dbReference type="ARBA" id="ARBA00023306"/>
    </source>
</evidence>
<comment type="catalytic activity">
    <reaction evidence="1">
        <text>ATP + protein L-histidine = ADP + protein N-phospho-L-histidine.</text>
        <dbReference type="EC" id="2.7.13.3"/>
    </reaction>
</comment>
<evidence type="ECO:0000256" key="4">
    <source>
        <dbReference type="ARBA" id="ARBA00012438"/>
    </source>
</evidence>
<feature type="domain" description="PAS" evidence="18">
    <location>
        <begin position="402"/>
        <end position="475"/>
    </location>
</feature>
<keyword evidence="21" id="KW-1185">Reference proteome</keyword>
<dbReference type="FunFam" id="3.30.565.10:FF:000010">
    <property type="entry name" value="Sensor histidine kinase RcsC"/>
    <property type="match status" value="1"/>
</dbReference>
<dbReference type="GO" id="GO:0005524">
    <property type="term" value="F:ATP binding"/>
    <property type="evidence" value="ECO:0007669"/>
    <property type="project" value="UniProtKB-KW"/>
</dbReference>
<dbReference type="InterPro" id="IPR036890">
    <property type="entry name" value="HATPase_C_sf"/>
</dbReference>
<comment type="caution">
    <text evidence="14">Lacks conserved residue(s) required for the propagation of feature annotation.</text>
</comment>
<evidence type="ECO:0000256" key="8">
    <source>
        <dbReference type="ARBA" id="ARBA00022777"/>
    </source>
</evidence>
<keyword evidence="8" id="KW-0418">Kinase</keyword>
<evidence type="ECO:0000256" key="5">
    <source>
        <dbReference type="ARBA" id="ARBA00022553"/>
    </source>
</evidence>
<dbReference type="PANTHER" id="PTHR43047:SF72">
    <property type="entry name" value="OSMOSENSING HISTIDINE PROTEIN KINASE SLN1"/>
    <property type="match status" value="1"/>
</dbReference>
<feature type="domain" description="PAC" evidence="19">
    <location>
        <begin position="629"/>
        <end position="681"/>
    </location>
</feature>
<dbReference type="Proteomes" id="UP000183940">
    <property type="component" value="Unassembled WGS sequence"/>
</dbReference>
<dbReference type="SUPFAM" id="SSF47384">
    <property type="entry name" value="Homodimeric domain of signal transducing histidine kinase"/>
    <property type="match status" value="1"/>
</dbReference>
<dbReference type="GO" id="GO:0009927">
    <property type="term" value="F:histidine phosphotransfer kinase activity"/>
    <property type="evidence" value="ECO:0007669"/>
    <property type="project" value="TreeGrafter"/>
</dbReference>
<protein>
    <recommendedName>
        <fullName evidence="13">Circadian input-output histidine kinase CikA</fullName>
        <ecNumber evidence="4">2.7.13.3</ecNumber>
    </recommendedName>
</protein>
<dbReference type="InterPro" id="IPR000700">
    <property type="entry name" value="PAS-assoc_C"/>
</dbReference>
<evidence type="ECO:0000256" key="9">
    <source>
        <dbReference type="ARBA" id="ARBA00022840"/>
    </source>
</evidence>
<dbReference type="CDD" id="cd00130">
    <property type="entry name" value="PAS"/>
    <property type="match status" value="3"/>
</dbReference>
<keyword evidence="11" id="KW-0472">Membrane</keyword>
<keyword evidence="12" id="KW-0131">Cell cycle</keyword>
<keyword evidence="15" id="KW-0175">Coiled coil</keyword>
<comment type="subcellular location">
    <subcellularLocation>
        <location evidence="2">Membrane</location>
    </subcellularLocation>
</comment>
<feature type="domain" description="PAC" evidence="19">
    <location>
        <begin position="476"/>
        <end position="530"/>
    </location>
</feature>
<dbReference type="InterPro" id="IPR005467">
    <property type="entry name" value="His_kinase_dom"/>
</dbReference>
<name>A0A1L9QU48_9CYAN</name>
<dbReference type="PROSITE" id="PS50109">
    <property type="entry name" value="HIS_KIN"/>
    <property type="match status" value="1"/>
</dbReference>
<feature type="domain" description="Response regulatory" evidence="17">
    <location>
        <begin position="11"/>
        <end position="127"/>
    </location>
</feature>
<dbReference type="CDD" id="cd17546">
    <property type="entry name" value="REC_hyHK_CKI1_RcsC-like"/>
    <property type="match status" value="1"/>
</dbReference>
<dbReference type="SMART" id="SM00091">
    <property type="entry name" value="PAS"/>
    <property type="match status" value="3"/>
</dbReference>
<dbReference type="NCBIfam" id="TIGR00229">
    <property type="entry name" value="sensory_box"/>
    <property type="match status" value="3"/>
</dbReference>
<dbReference type="PROSITE" id="PS50113">
    <property type="entry name" value="PAC"/>
    <property type="match status" value="2"/>
</dbReference>
<evidence type="ECO:0000313" key="20">
    <source>
        <dbReference type="EMBL" id="OJJ26193.1"/>
    </source>
</evidence>
<keyword evidence="6" id="KW-0808">Transferase</keyword>
<dbReference type="AlphaFoldDB" id="A0A1L9QU48"/>
<dbReference type="PANTHER" id="PTHR43047">
    <property type="entry name" value="TWO-COMPONENT HISTIDINE PROTEIN KINASE"/>
    <property type="match status" value="1"/>
</dbReference>
<evidence type="ECO:0000259" key="17">
    <source>
        <dbReference type="PROSITE" id="PS50110"/>
    </source>
</evidence>
<dbReference type="Pfam" id="PF02518">
    <property type="entry name" value="HATPase_c"/>
    <property type="match status" value="1"/>
</dbReference>
<dbReference type="InterPro" id="IPR000014">
    <property type="entry name" value="PAS"/>
</dbReference>
<dbReference type="Gene3D" id="3.30.450.20">
    <property type="entry name" value="PAS domain"/>
    <property type="match status" value="4"/>
</dbReference>
<dbReference type="SMART" id="SM00086">
    <property type="entry name" value="PAC"/>
    <property type="match status" value="3"/>
</dbReference>
<dbReference type="CDD" id="cd16922">
    <property type="entry name" value="HATPase_EvgS-ArcB-TorS-like"/>
    <property type="match status" value="1"/>
</dbReference>
<gene>
    <name evidence="20" type="ORF">BI308_07255</name>
</gene>
<evidence type="ECO:0000256" key="3">
    <source>
        <dbReference type="ARBA" id="ARBA00006402"/>
    </source>
</evidence>
<feature type="domain" description="PAS" evidence="18">
    <location>
        <begin position="160"/>
        <end position="234"/>
    </location>
</feature>
<evidence type="ECO:0000313" key="21">
    <source>
        <dbReference type="Proteomes" id="UP000183940"/>
    </source>
</evidence>
<evidence type="ECO:0000259" key="16">
    <source>
        <dbReference type="PROSITE" id="PS50109"/>
    </source>
</evidence>
<dbReference type="EC" id="2.7.13.3" evidence="4"/>
<dbReference type="InterPro" id="IPR036097">
    <property type="entry name" value="HisK_dim/P_sf"/>
</dbReference>
<feature type="coiled-coil region" evidence="15">
    <location>
        <begin position="518"/>
        <end position="555"/>
    </location>
</feature>